<dbReference type="RefSeq" id="WP_250059099.1">
    <property type="nucleotide sequence ID" value="NZ_JAMJPK010000001.1"/>
</dbReference>
<dbReference type="InterPro" id="IPR018490">
    <property type="entry name" value="cNMP-bd_dom_sf"/>
</dbReference>
<evidence type="ECO:0000256" key="1">
    <source>
        <dbReference type="ARBA" id="ARBA00023015"/>
    </source>
</evidence>
<dbReference type="PROSITE" id="PS50042">
    <property type="entry name" value="CNMP_BINDING_3"/>
    <property type="match status" value="1"/>
</dbReference>
<sequence length="245" mass="28345">MSPFRASFGRYLDLSEHDETLLARYERQARSAERNQLLWRPGDKVDDLFILQHGWACTIRSSKDGDRQIIDLLLPGEIIGIQEFTFRRHITEARMVTPGLIQPFPHESIVDIVEASTPLAITLFAKISCQEALLAERLLVTLHRSARSQVLHFIVETFLRLEKVQHVDLASFEFPISQRLLGDILGLSPVHINRTLKALEHDRVLKKHRDRIEVYDPTRLFEEADFDAEYLIDERDGLKTLLAQR</sequence>
<gene>
    <name evidence="6" type="ORF">M8009_02045</name>
</gene>
<dbReference type="Pfam" id="PF13545">
    <property type="entry name" value="HTH_Crp_2"/>
    <property type="match status" value="1"/>
</dbReference>
<dbReference type="PROSITE" id="PS51063">
    <property type="entry name" value="HTH_CRP_2"/>
    <property type="match status" value="1"/>
</dbReference>
<dbReference type="InterPro" id="IPR012318">
    <property type="entry name" value="HTH_CRP"/>
</dbReference>
<feature type="domain" description="HTH crp-type" evidence="5">
    <location>
        <begin position="144"/>
        <end position="218"/>
    </location>
</feature>
<evidence type="ECO:0000313" key="7">
    <source>
        <dbReference type="Proteomes" id="UP001165369"/>
    </source>
</evidence>
<keyword evidence="1" id="KW-0805">Transcription regulation</keyword>
<name>A0ABT0SWV9_9GAMM</name>
<dbReference type="SUPFAM" id="SSF46785">
    <property type="entry name" value="Winged helix' DNA-binding domain"/>
    <property type="match status" value="1"/>
</dbReference>
<accession>A0ABT0SWV9</accession>
<keyword evidence="3" id="KW-0804">Transcription</keyword>
<evidence type="ECO:0000259" key="4">
    <source>
        <dbReference type="PROSITE" id="PS50042"/>
    </source>
</evidence>
<dbReference type="SMART" id="SM00419">
    <property type="entry name" value="HTH_CRP"/>
    <property type="match status" value="1"/>
</dbReference>
<proteinExistence type="predicted"/>
<keyword evidence="7" id="KW-1185">Reference proteome</keyword>
<dbReference type="InterPro" id="IPR036390">
    <property type="entry name" value="WH_DNA-bd_sf"/>
</dbReference>
<evidence type="ECO:0000259" key="5">
    <source>
        <dbReference type="PROSITE" id="PS51063"/>
    </source>
</evidence>
<evidence type="ECO:0000313" key="6">
    <source>
        <dbReference type="EMBL" id="MCL7939087.1"/>
    </source>
</evidence>
<dbReference type="InterPro" id="IPR000595">
    <property type="entry name" value="cNMP-bd_dom"/>
</dbReference>
<keyword evidence="2" id="KW-0238">DNA-binding</keyword>
<dbReference type="SUPFAM" id="SSF51206">
    <property type="entry name" value="cAMP-binding domain-like"/>
    <property type="match status" value="1"/>
</dbReference>
<organism evidence="6 7">
    <name type="scientific">Halomonas gemina</name>
    <dbReference type="NCBI Taxonomy" id="2945105"/>
    <lineage>
        <taxon>Bacteria</taxon>
        <taxon>Pseudomonadati</taxon>
        <taxon>Pseudomonadota</taxon>
        <taxon>Gammaproteobacteria</taxon>
        <taxon>Oceanospirillales</taxon>
        <taxon>Halomonadaceae</taxon>
        <taxon>Halomonas</taxon>
    </lineage>
</organism>
<comment type="caution">
    <text evidence="6">The sequence shown here is derived from an EMBL/GenBank/DDBJ whole genome shotgun (WGS) entry which is preliminary data.</text>
</comment>
<dbReference type="CDD" id="cd00038">
    <property type="entry name" value="CAP_ED"/>
    <property type="match status" value="1"/>
</dbReference>
<dbReference type="EMBL" id="JAMJPK010000001">
    <property type="protein sequence ID" value="MCL7939087.1"/>
    <property type="molecule type" value="Genomic_DNA"/>
</dbReference>
<protein>
    <submittedName>
        <fullName evidence="6">Crp/Fnr family transcriptional regulator</fullName>
    </submittedName>
</protein>
<evidence type="ECO:0000256" key="2">
    <source>
        <dbReference type="ARBA" id="ARBA00023125"/>
    </source>
</evidence>
<dbReference type="InterPro" id="IPR014710">
    <property type="entry name" value="RmlC-like_jellyroll"/>
</dbReference>
<dbReference type="Gene3D" id="2.60.120.10">
    <property type="entry name" value="Jelly Rolls"/>
    <property type="match status" value="1"/>
</dbReference>
<evidence type="ECO:0000256" key="3">
    <source>
        <dbReference type="ARBA" id="ARBA00023163"/>
    </source>
</evidence>
<feature type="domain" description="Cyclic nucleotide-binding" evidence="4">
    <location>
        <begin position="8"/>
        <end position="80"/>
    </location>
</feature>
<reference evidence="6" key="1">
    <citation type="submission" date="2022-05" db="EMBL/GenBank/DDBJ databases">
        <title>Halomonas geminus sp. nov. and Halomonas llamarensis sp. nov. isolated from high-altitude salars of the Atacama Desert.</title>
        <authorList>
            <person name="Hintersatz C."/>
            <person name="Rojas L.A."/>
            <person name="Wei T.-S."/>
            <person name="Kutschke S."/>
            <person name="Lehmann F."/>
            <person name="Jain R."/>
            <person name="Pollmann K."/>
        </authorList>
    </citation>
    <scope>NUCLEOTIDE SEQUENCE</scope>
    <source>
        <strain evidence="6">ATCH28</strain>
    </source>
</reference>
<dbReference type="Proteomes" id="UP001165369">
    <property type="component" value="Unassembled WGS sequence"/>
</dbReference>
<dbReference type="Pfam" id="PF00027">
    <property type="entry name" value="cNMP_binding"/>
    <property type="match status" value="1"/>
</dbReference>